<dbReference type="InterPro" id="IPR002514">
    <property type="entry name" value="Transposase_8"/>
</dbReference>
<keyword evidence="2" id="KW-1185">Reference proteome</keyword>
<dbReference type="GO" id="GO:0006313">
    <property type="term" value="P:DNA transposition"/>
    <property type="evidence" value="ECO:0007669"/>
    <property type="project" value="InterPro"/>
</dbReference>
<evidence type="ECO:0000313" key="1">
    <source>
        <dbReference type="EMBL" id="PRZ01087.1"/>
    </source>
</evidence>
<dbReference type="SUPFAM" id="SSF48295">
    <property type="entry name" value="TrpR-like"/>
    <property type="match status" value="1"/>
</dbReference>
<dbReference type="PANTHER" id="PTHR37936">
    <property type="entry name" value="TRANSPOSASE INSC FOR INSERTION ELEMENT IS2A-RELATED"/>
    <property type="match status" value="1"/>
</dbReference>
<protein>
    <submittedName>
        <fullName evidence="1">Transposase</fullName>
    </submittedName>
</protein>
<dbReference type="InterPro" id="IPR010921">
    <property type="entry name" value="Trp_repressor/repl_initiator"/>
</dbReference>
<dbReference type="RefSeq" id="WP_259673321.1">
    <property type="nucleotide sequence ID" value="NZ_PVTV01000002.1"/>
</dbReference>
<dbReference type="PANTHER" id="PTHR37936:SF3">
    <property type="entry name" value="TRANSPOSASE INSC FOR INSERTION ELEMENT IS2A-RELATED"/>
    <property type="match status" value="1"/>
</dbReference>
<dbReference type="GO" id="GO:0043565">
    <property type="term" value="F:sequence-specific DNA binding"/>
    <property type="evidence" value="ECO:0007669"/>
    <property type="project" value="InterPro"/>
</dbReference>
<reference evidence="1 2" key="1">
    <citation type="submission" date="2018-03" db="EMBL/GenBank/DDBJ databases">
        <title>Genomic Encyclopedia of Type Strains, Phase III (KMG-III): the genomes of soil and plant-associated and newly described type strains.</title>
        <authorList>
            <person name="Whitman W."/>
        </authorList>
    </citation>
    <scope>NUCLEOTIDE SEQUENCE [LARGE SCALE GENOMIC DNA]</scope>
    <source>
        <strain evidence="1 2">MWH-P2sevCIIIb</strain>
    </source>
</reference>
<sequence length="133" mass="14609">MIEKSMPALGLDWIEPLKPVRKNRSVEEKRKIVFESLSSEASIAAVARAHNINSNLLHTWRWQYRRGELGEKSANPSFVPVQIAAQPAPISAPILGAHLEIIVGPAKVLVHGTVPVETLSAVLRALHVRLFLG</sequence>
<dbReference type="GO" id="GO:0004803">
    <property type="term" value="F:transposase activity"/>
    <property type="evidence" value="ECO:0007669"/>
    <property type="project" value="InterPro"/>
</dbReference>
<dbReference type="Pfam" id="PF01527">
    <property type="entry name" value="HTH_Tnp_1"/>
    <property type="match status" value="1"/>
</dbReference>
<evidence type="ECO:0000313" key="2">
    <source>
        <dbReference type="Proteomes" id="UP000238308"/>
    </source>
</evidence>
<dbReference type="EMBL" id="PVTV01000002">
    <property type="protein sequence ID" value="PRZ01087.1"/>
    <property type="molecule type" value="Genomic_DNA"/>
</dbReference>
<dbReference type="AlphaFoldDB" id="A0A2T0XQ99"/>
<proteinExistence type="predicted"/>
<dbReference type="Proteomes" id="UP000238308">
    <property type="component" value="Unassembled WGS sequence"/>
</dbReference>
<accession>A0A2T0XQ99</accession>
<comment type="caution">
    <text evidence="1">The sequence shown here is derived from an EMBL/GenBank/DDBJ whole genome shotgun (WGS) entry which is preliminary data.</text>
</comment>
<gene>
    <name evidence="1" type="ORF">BCM14_0107</name>
</gene>
<organism evidence="1 2">
    <name type="scientific">Jezberella montanilacus</name>
    <dbReference type="NCBI Taxonomy" id="323426"/>
    <lineage>
        <taxon>Bacteria</taxon>
        <taxon>Pseudomonadati</taxon>
        <taxon>Pseudomonadota</taxon>
        <taxon>Betaproteobacteria</taxon>
        <taxon>Burkholderiales</taxon>
        <taxon>Alcaligenaceae</taxon>
        <taxon>Jezberella</taxon>
    </lineage>
</organism>
<name>A0A2T0XQ99_9BURK</name>
<dbReference type="NCBIfam" id="NF047595">
    <property type="entry name" value="IS66_ISRel24_TnpA"/>
    <property type="match status" value="1"/>
</dbReference>